<feature type="transmembrane region" description="Helical" evidence="9">
    <location>
        <begin position="1021"/>
        <end position="1042"/>
    </location>
</feature>
<accession>A0A5C5USH1</accession>
<dbReference type="GO" id="GO:0042910">
    <property type="term" value="F:xenobiotic transmembrane transporter activity"/>
    <property type="evidence" value="ECO:0007669"/>
    <property type="project" value="TreeGrafter"/>
</dbReference>
<comment type="subcellular location">
    <subcellularLocation>
        <location evidence="1">Cell inner membrane</location>
        <topology evidence="1">Multi-pass membrane protein</topology>
    </subcellularLocation>
</comment>
<evidence type="ECO:0000256" key="4">
    <source>
        <dbReference type="ARBA" id="ARBA00022475"/>
    </source>
</evidence>
<keyword evidence="7 9" id="KW-1133">Transmembrane helix</keyword>
<dbReference type="RefSeq" id="WP_146569039.1">
    <property type="nucleotide sequence ID" value="NZ_SIHJ01000009.1"/>
</dbReference>
<feature type="transmembrane region" description="Helical" evidence="9">
    <location>
        <begin position="996"/>
        <end position="1015"/>
    </location>
</feature>
<dbReference type="NCBIfam" id="TIGR00915">
    <property type="entry name" value="2A0602"/>
    <property type="match status" value="1"/>
</dbReference>
<dbReference type="Gene3D" id="3.30.70.1430">
    <property type="entry name" value="Multidrug efflux transporter AcrB pore domain"/>
    <property type="match status" value="2"/>
</dbReference>
<feature type="transmembrane region" description="Helical" evidence="9">
    <location>
        <begin position="1062"/>
        <end position="1080"/>
    </location>
</feature>
<dbReference type="PANTHER" id="PTHR32063">
    <property type="match status" value="1"/>
</dbReference>
<feature type="transmembrane region" description="Helical" evidence="9">
    <location>
        <begin position="447"/>
        <end position="473"/>
    </location>
</feature>
<feature type="transmembrane region" description="Helical" evidence="9">
    <location>
        <begin position="404"/>
        <end position="426"/>
    </location>
</feature>
<dbReference type="FunFam" id="1.20.1640.10:FF:000001">
    <property type="entry name" value="Efflux pump membrane transporter"/>
    <property type="match status" value="1"/>
</dbReference>
<dbReference type="EMBL" id="SIHJ01000009">
    <property type="protein sequence ID" value="TWT29324.1"/>
    <property type="molecule type" value="Genomic_DNA"/>
</dbReference>
<feature type="transmembrane region" description="Helical" evidence="9">
    <location>
        <begin position="376"/>
        <end position="398"/>
    </location>
</feature>
<feature type="transmembrane region" description="Helical" evidence="9">
    <location>
        <begin position="889"/>
        <end position="908"/>
    </location>
</feature>
<keyword evidence="5" id="KW-0997">Cell inner membrane</keyword>
<dbReference type="GO" id="GO:0005886">
    <property type="term" value="C:plasma membrane"/>
    <property type="evidence" value="ECO:0007669"/>
    <property type="project" value="UniProtKB-SubCell"/>
</dbReference>
<gene>
    <name evidence="10" type="primary">bepE_5</name>
    <name evidence="10" type="ORF">KOR34_52340</name>
</gene>
<protein>
    <submittedName>
        <fullName evidence="10">Efflux pump membrane transporter BepE</fullName>
    </submittedName>
</protein>
<dbReference type="Pfam" id="PF00873">
    <property type="entry name" value="ACR_tran"/>
    <property type="match status" value="1"/>
</dbReference>
<evidence type="ECO:0000256" key="8">
    <source>
        <dbReference type="ARBA" id="ARBA00023136"/>
    </source>
</evidence>
<dbReference type="InterPro" id="IPR027463">
    <property type="entry name" value="AcrB_DN_DC_subdom"/>
</dbReference>
<evidence type="ECO:0000256" key="3">
    <source>
        <dbReference type="ARBA" id="ARBA00022448"/>
    </source>
</evidence>
<feature type="transmembrane region" description="Helical" evidence="9">
    <location>
        <begin position="350"/>
        <end position="369"/>
    </location>
</feature>
<keyword evidence="4" id="KW-1003">Cell membrane</keyword>
<dbReference type="SUPFAM" id="SSF82866">
    <property type="entry name" value="Multidrug efflux transporter AcrB transmembrane domain"/>
    <property type="match status" value="2"/>
</dbReference>
<dbReference type="InterPro" id="IPR001036">
    <property type="entry name" value="Acrflvin-R"/>
</dbReference>
<proteinExistence type="inferred from homology"/>
<evidence type="ECO:0000313" key="11">
    <source>
        <dbReference type="Proteomes" id="UP000316714"/>
    </source>
</evidence>
<keyword evidence="8 9" id="KW-0472">Membrane</keyword>
<keyword evidence="3" id="KW-0813">Transport</keyword>
<organism evidence="10 11">
    <name type="scientific">Posidoniimonas corsicana</name>
    <dbReference type="NCBI Taxonomy" id="1938618"/>
    <lineage>
        <taxon>Bacteria</taxon>
        <taxon>Pseudomonadati</taxon>
        <taxon>Planctomycetota</taxon>
        <taxon>Planctomycetia</taxon>
        <taxon>Pirellulales</taxon>
        <taxon>Lacipirellulaceae</taxon>
        <taxon>Posidoniimonas</taxon>
    </lineage>
</organism>
<evidence type="ECO:0000256" key="6">
    <source>
        <dbReference type="ARBA" id="ARBA00022692"/>
    </source>
</evidence>
<comment type="similarity">
    <text evidence="2">Belongs to the resistance-nodulation-cell division (RND) (TC 2.A.6) family.</text>
</comment>
<evidence type="ECO:0000256" key="1">
    <source>
        <dbReference type="ARBA" id="ARBA00004429"/>
    </source>
</evidence>
<dbReference type="PRINTS" id="PR00702">
    <property type="entry name" value="ACRIFLAVINRP"/>
</dbReference>
<dbReference type="Gene3D" id="3.30.70.1440">
    <property type="entry name" value="Multidrug efflux transporter AcrB pore domain"/>
    <property type="match status" value="1"/>
</dbReference>
<dbReference type="Gene3D" id="3.30.2090.10">
    <property type="entry name" value="Multidrug efflux transporter AcrB TolC docking domain, DN and DC subdomains"/>
    <property type="match status" value="2"/>
</dbReference>
<dbReference type="OrthoDB" id="220575at2"/>
<keyword evidence="6 9" id="KW-0812">Transmembrane</keyword>
<dbReference type="Gene3D" id="3.30.70.1320">
    <property type="entry name" value="Multidrug efflux transporter AcrB pore domain like"/>
    <property type="match status" value="1"/>
</dbReference>
<feature type="transmembrane region" description="Helical" evidence="9">
    <location>
        <begin position="479"/>
        <end position="503"/>
    </location>
</feature>
<reference evidence="10 11" key="1">
    <citation type="submission" date="2019-02" db="EMBL/GenBank/DDBJ databases">
        <title>Deep-cultivation of Planctomycetes and their phenomic and genomic characterization uncovers novel biology.</title>
        <authorList>
            <person name="Wiegand S."/>
            <person name="Jogler M."/>
            <person name="Boedeker C."/>
            <person name="Pinto D."/>
            <person name="Vollmers J."/>
            <person name="Rivas-Marin E."/>
            <person name="Kohn T."/>
            <person name="Peeters S.H."/>
            <person name="Heuer A."/>
            <person name="Rast P."/>
            <person name="Oberbeckmann S."/>
            <person name="Bunk B."/>
            <person name="Jeske O."/>
            <person name="Meyerdierks A."/>
            <person name="Storesund J.E."/>
            <person name="Kallscheuer N."/>
            <person name="Luecker S."/>
            <person name="Lage O.M."/>
            <person name="Pohl T."/>
            <person name="Merkel B.J."/>
            <person name="Hornburger P."/>
            <person name="Mueller R.-W."/>
            <person name="Bruemmer F."/>
            <person name="Labrenz M."/>
            <person name="Spormann A.M."/>
            <person name="Op Den Camp H."/>
            <person name="Overmann J."/>
            <person name="Amann R."/>
            <person name="Jetten M.S.M."/>
            <person name="Mascher T."/>
            <person name="Medema M.H."/>
            <person name="Devos D.P."/>
            <person name="Kaster A.-K."/>
            <person name="Ovreas L."/>
            <person name="Rohde M."/>
            <person name="Galperin M.Y."/>
            <person name="Jogler C."/>
        </authorList>
    </citation>
    <scope>NUCLEOTIDE SEQUENCE [LARGE SCALE GENOMIC DNA]</scope>
    <source>
        <strain evidence="10 11">KOR34</strain>
    </source>
</reference>
<dbReference type="SUPFAM" id="SSF82714">
    <property type="entry name" value="Multidrug efflux transporter AcrB TolC docking domain, DN and DC subdomains"/>
    <property type="match status" value="2"/>
</dbReference>
<dbReference type="AlphaFoldDB" id="A0A5C5USH1"/>
<evidence type="ECO:0000256" key="5">
    <source>
        <dbReference type="ARBA" id="ARBA00022519"/>
    </source>
</evidence>
<keyword evidence="11" id="KW-1185">Reference proteome</keyword>
<dbReference type="Gene3D" id="1.20.1640.10">
    <property type="entry name" value="Multidrug efflux transporter AcrB transmembrane domain"/>
    <property type="match status" value="2"/>
</dbReference>
<feature type="transmembrane region" description="Helical" evidence="9">
    <location>
        <begin position="942"/>
        <end position="963"/>
    </location>
</feature>
<feature type="transmembrane region" description="Helical" evidence="9">
    <location>
        <begin position="915"/>
        <end position="936"/>
    </location>
</feature>
<dbReference type="InterPro" id="IPR004764">
    <property type="entry name" value="MdtF-like"/>
</dbReference>
<dbReference type="GO" id="GO:0015562">
    <property type="term" value="F:efflux transmembrane transporter activity"/>
    <property type="evidence" value="ECO:0007669"/>
    <property type="project" value="InterPro"/>
</dbReference>
<name>A0A5C5USH1_9BACT</name>
<dbReference type="FunFam" id="3.30.70.1430:FF:000001">
    <property type="entry name" value="Efflux pump membrane transporter"/>
    <property type="match status" value="1"/>
</dbReference>
<comment type="caution">
    <text evidence="10">The sequence shown here is derived from an EMBL/GenBank/DDBJ whole genome shotgun (WGS) entry which is preliminary data.</text>
</comment>
<feature type="transmembrane region" description="Helical" evidence="9">
    <location>
        <begin position="554"/>
        <end position="572"/>
    </location>
</feature>
<evidence type="ECO:0000256" key="9">
    <source>
        <dbReference type="SAM" id="Phobius"/>
    </source>
</evidence>
<feature type="transmembrane region" description="Helical" evidence="9">
    <location>
        <begin position="1086"/>
        <end position="1109"/>
    </location>
</feature>
<dbReference type="PANTHER" id="PTHR32063:SF11">
    <property type="entry name" value="CATION OR DRUG EFFLUX SYSTEM PROTEIN"/>
    <property type="match status" value="1"/>
</dbReference>
<dbReference type="SUPFAM" id="SSF82693">
    <property type="entry name" value="Multidrug efflux transporter AcrB pore domain, PN1, PN2, PC1 and PC2 subdomains"/>
    <property type="match status" value="4"/>
</dbReference>
<dbReference type="GO" id="GO:0009636">
    <property type="term" value="P:response to toxic substance"/>
    <property type="evidence" value="ECO:0007669"/>
    <property type="project" value="UniProtKB-ARBA"/>
</dbReference>
<dbReference type="Proteomes" id="UP000316714">
    <property type="component" value="Unassembled WGS sequence"/>
</dbReference>
<evidence type="ECO:0000313" key="10">
    <source>
        <dbReference type="EMBL" id="TWT29324.1"/>
    </source>
</evidence>
<evidence type="ECO:0000256" key="7">
    <source>
        <dbReference type="ARBA" id="ARBA00022989"/>
    </source>
</evidence>
<sequence length="1123" mass="121624">MISRFFIERPVFASVISLLITLAGALAVFTLPVSQYPEITPPTIQVIARYPGASARTMADTIASPIEQQVNGVEGMLYMSSQSSNDGTYMLTVTFALETDIDEAMVAVQNRVSLAMPQLPQIVQVQGVVVQKKSPDILLVVNLVSPNQTYDTLYMSNYATLHVIDELSRIDGVGDLTFLGQRDYSIRVWLLPDQLAYRRMTPGDVVAALRGQNIQAVMGQLGGAPAASTQQLQLTLSAKGRLGTVEDFEQIVVKTESDGVTRHGPTTRSVLLRDVARVELGSQAIRMTSTLDGMPTVGLALYQLPGANALEVGTAIRAKMKELAGAFPAGLEYAIVYDTTPFTAESIRDVFHTLGEATVLVAVVVLLFLQNWRATIIPLVAVPVAIVGTFAVMAMIGFSLNTLSLFGLVLAVGIVVDDAIVVVENVQRWLEEGLEPREAAIKAMDEVSGPIVAVALVLAAVFLPCAFIAGITGEFFRQFAVTIAVSTAFSAFNSLTLSPVLAARLLRPKGAPRDLVGRALFLLLRWPFGWFNRAFQFSERVYSRAVRAFVRRSLTALLLYAGLLYLTGWSFTHAPQGFIPLQDKGYLLANVQLPDGASMQRTAEVLSRLKQQLLDTPGVAHVITLSGRSILVNANSSNYGTLFIILDPFEERRTLSKNGLLMLMRLRNEYPAKLNDAIVQILPPPPVAGLGVSGGFELMVENRTAAPQQELQHATQTLLDDALASSEIADVFTFRDAEYPSVLLDVDRTHARAMGVAVKEVASTLQSTTGSAYINDFNLFGRRWQVNIQADASRRSQLEDLGRLPLRNTSWSMTPLRAFSTQQIVTGPPIVFRYNIYESAPVMGRADFGVSSGEAIRVVDKLASESLTDGMQHEWTGLSYMQVEAGDTAVYIFAMSVVFVFLVLSALYESWALPLAIIMVVPLGLLFSILGVWAFPVMNVDIFTQIGFVVLVGLSCKNAVLIVEFAKQLQDQGAELFDAVVEAAEVRLRPIVMTSCAFLLGVLPLVVGTGAGAGMRRALGVAMFCGMFGVTLFGIVLTPVFYYLIRRVGAAGLLSSPVMRRAVGLLVGPGVGGLLGLLVWRVSPLSFWWSILVGLVLGLLAGAAVLGLPRPSIRHAELREETA</sequence>
<evidence type="ECO:0000256" key="2">
    <source>
        <dbReference type="ARBA" id="ARBA00010942"/>
    </source>
</evidence>
<dbReference type="NCBIfam" id="NF000282">
    <property type="entry name" value="RND_permease_1"/>
    <property type="match status" value="1"/>
</dbReference>